<sequence>SAICWDQRFPEEARAMVLHGDEYCFISLPLAVNFKTRDWIRVIIGVESRKGMMEIMWDMRNKLHVYPTAATAADRIQFIKRFNMCLRLKSMC</sequence>
<dbReference type="EMBL" id="HG994367">
    <property type="protein sequence ID" value="CAF1704275.1"/>
    <property type="molecule type" value="Genomic_DNA"/>
</dbReference>
<dbReference type="AlphaFoldDB" id="A0A816I8I8"/>
<dbReference type="Proteomes" id="UP001295469">
    <property type="component" value="Chromosome C03"/>
</dbReference>
<accession>A0A816I8I8</accession>
<proteinExistence type="predicted"/>
<reference evidence="1" key="1">
    <citation type="submission" date="2021-01" db="EMBL/GenBank/DDBJ databases">
        <authorList>
            <consortium name="Genoscope - CEA"/>
            <person name="William W."/>
        </authorList>
    </citation>
    <scope>NUCLEOTIDE SEQUENCE</scope>
</reference>
<dbReference type="InterPro" id="IPR036526">
    <property type="entry name" value="C-N_Hydrolase_sf"/>
</dbReference>
<name>A0A816I8I8_BRANA</name>
<evidence type="ECO:0000313" key="1">
    <source>
        <dbReference type="EMBL" id="CAF1704275.1"/>
    </source>
</evidence>
<protein>
    <submittedName>
        <fullName evidence="1">(rape) hypothetical protein</fullName>
    </submittedName>
</protein>
<organism evidence="1">
    <name type="scientific">Brassica napus</name>
    <name type="common">Rape</name>
    <dbReference type="NCBI Taxonomy" id="3708"/>
    <lineage>
        <taxon>Eukaryota</taxon>
        <taxon>Viridiplantae</taxon>
        <taxon>Streptophyta</taxon>
        <taxon>Embryophyta</taxon>
        <taxon>Tracheophyta</taxon>
        <taxon>Spermatophyta</taxon>
        <taxon>Magnoliopsida</taxon>
        <taxon>eudicotyledons</taxon>
        <taxon>Gunneridae</taxon>
        <taxon>Pentapetalae</taxon>
        <taxon>rosids</taxon>
        <taxon>malvids</taxon>
        <taxon>Brassicales</taxon>
        <taxon>Brassicaceae</taxon>
        <taxon>Brassiceae</taxon>
        <taxon>Brassica</taxon>
    </lineage>
</organism>
<gene>
    <name evidence="1" type="ORF">DARMORV10_C03P45970.1</name>
</gene>
<dbReference type="SUPFAM" id="SSF56317">
    <property type="entry name" value="Carbon-nitrogen hydrolase"/>
    <property type="match status" value="1"/>
</dbReference>
<feature type="non-terminal residue" evidence="1">
    <location>
        <position position="1"/>
    </location>
</feature>